<sequence length="274" mass="31607">METTLQQILYVAAAIVFAIACRSFHNRFIQKLGWLSLLGASYLSGYFLTDTHVGGAIFVGAWFMLPWMEIVFRVRRLRFPIKSEVKHRFPPSREIFPELSELSSEAEDDGFSEVGDTGWQFSQTDYFMRLFYHAEKRMQAAIALAQQGEFGFSYVSLTSRATSGVTFTTTNYPFAATMKHSPKQRLNRFTHAGSFADLLERHEQFLQNEGIRLEDLALQDTEYLHAYIERDMSVLIDHNITAGVIEPTGNGEFRYSWRGCIFLYWQVVKDMLRV</sequence>
<evidence type="ECO:0000313" key="2">
    <source>
        <dbReference type="EMBL" id="MFC5455316.1"/>
    </source>
</evidence>
<dbReference type="EMBL" id="JBHSMQ010000003">
    <property type="protein sequence ID" value="MFC5455316.1"/>
    <property type="molecule type" value="Genomic_DNA"/>
</dbReference>
<proteinExistence type="predicted"/>
<protein>
    <submittedName>
        <fullName evidence="2">Uncharacterized protein</fullName>
    </submittedName>
</protein>
<keyword evidence="1" id="KW-1133">Transmembrane helix</keyword>
<dbReference type="Proteomes" id="UP001596052">
    <property type="component" value="Unassembled WGS sequence"/>
</dbReference>
<keyword evidence="1" id="KW-0812">Transmembrane</keyword>
<evidence type="ECO:0000256" key="1">
    <source>
        <dbReference type="SAM" id="Phobius"/>
    </source>
</evidence>
<evidence type="ECO:0000313" key="3">
    <source>
        <dbReference type="Proteomes" id="UP001596052"/>
    </source>
</evidence>
<comment type="caution">
    <text evidence="2">The sequence shown here is derived from an EMBL/GenBank/DDBJ whole genome shotgun (WGS) entry which is preliminary data.</text>
</comment>
<organism evidence="2 3">
    <name type="scientific">Prosthecobacter fluviatilis</name>
    <dbReference type="NCBI Taxonomy" id="445931"/>
    <lineage>
        <taxon>Bacteria</taxon>
        <taxon>Pseudomonadati</taxon>
        <taxon>Verrucomicrobiota</taxon>
        <taxon>Verrucomicrobiia</taxon>
        <taxon>Verrucomicrobiales</taxon>
        <taxon>Verrucomicrobiaceae</taxon>
        <taxon>Prosthecobacter</taxon>
    </lineage>
</organism>
<keyword evidence="1" id="KW-0472">Membrane</keyword>
<keyword evidence="3" id="KW-1185">Reference proteome</keyword>
<accession>A0ABW0KRK5</accession>
<feature type="transmembrane region" description="Helical" evidence="1">
    <location>
        <begin position="6"/>
        <end position="25"/>
    </location>
</feature>
<dbReference type="RefSeq" id="WP_377166275.1">
    <property type="nucleotide sequence ID" value="NZ_JBHSMQ010000003.1"/>
</dbReference>
<reference evidence="3" key="1">
    <citation type="journal article" date="2019" name="Int. J. Syst. Evol. Microbiol.">
        <title>The Global Catalogue of Microorganisms (GCM) 10K type strain sequencing project: providing services to taxonomists for standard genome sequencing and annotation.</title>
        <authorList>
            <consortium name="The Broad Institute Genomics Platform"/>
            <consortium name="The Broad Institute Genome Sequencing Center for Infectious Disease"/>
            <person name="Wu L."/>
            <person name="Ma J."/>
        </authorList>
    </citation>
    <scope>NUCLEOTIDE SEQUENCE [LARGE SCALE GENOMIC DNA]</scope>
    <source>
        <strain evidence="3">CGMCC 4.1469</strain>
    </source>
</reference>
<feature type="transmembrane region" description="Helical" evidence="1">
    <location>
        <begin position="32"/>
        <end position="49"/>
    </location>
</feature>
<name>A0ABW0KRK5_9BACT</name>
<feature type="transmembrane region" description="Helical" evidence="1">
    <location>
        <begin position="55"/>
        <end position="72"/>
    </location>
</feature>
<gene>
    <name evidence="2" type="ORF">ACFQDI_10650</name>
</gene>